<proteinExistence type="predicted"/>
<organism evidence="1 2">
    <name type="scientific">Fimbriiglobus ruber</name>
    <dbReference type="NCBI Taxonomy" id="1908690"/>
    <lineage>
        <taxon>Bacteria</taxon>
        <taxon>Pseudomonadati</taxon>
        <taxon>Planctomycetota</taxon>
        <taxon>Planctomycetia</taxon>
        <taxon>Gemmatales</taxon>
        <taxon>Gemmataceae</taxon>
        <taxon>Fimbriiglobus</taxon>
    </lineage>
</organism>
<protein>
    <submittedName>
        <fullName evidence="1">Uncharacterized protein</fullName>
    </submittedName>
</protein>
<dbReference type="EMBL" id="NIDE01000005">
    <property type="protein sequence ID" value="OWK42257.1"/>
    <property type="molecule type" value="Genomic_DNA"/>
</dbReference>
<comment type="caution">
    <text evidence="1">The sequence shown here is derived from an EMBL/GenBank/DDBJ whole genome shotgun (WGS) entry which is preliminary data.</text>
</comment>
<evidence type="ECO:0000313" key="1">
    <source>
        <dbReference type="EMBL" id="OWK42257.1"/>
    </source>
</evidence>
<sequence length="45" mass="5019">MARPPWFFAALGFGPHFDSGDLQPEVAGKKSVEFFVVERFDDSGE</sequence>
<gene>
    <name evidence="1" type="ORF">FRUB_04335</name>
</gene>
<keyword evidence="2" id="KW-1185">Reference proteome</keyword>
<dbReference type="Proteomes" id="UP000214646">
    <property type="component" value="Unassembled WGS sequence"/>
</dbReference>
<dbReference type="AlphaFoldDB" id="A0A225E1K7"/>
<reference evidence="2" key="1">
    <citation type="submission" date="2017-06" db="EMBL/GenBank/DDBJ databases">
        <title>Genome analysis of Fimbriiglobus ruber SP5, the first member of the order Planctomycetales with confirmed chitinolytic capability.</title>
        <authorList>
            <person name="Ravin N.V."/>
            <person name="Rakitin A.L."/>
            <person name="Ivanova A.A."/>
            <person name="Beletsky A.V."/>
            <person name="Kulichevskaya I.S."/>
            <person name="Mardanov A.V."/>
            <person name="Dedysh S.N."/>
        </authorList>
    </citation>
    <scope>NUCLEOTIDE SEQUENCE [LARGE SCALE GENOMIC DNA]</scope>
    <source>
        <strain evidence="2">SP5</strain>
    </source>
</reference>
<evidence type="ECO:0000313" key="2">
    <source>
        <dbReference type="Proteomes" id="UP000214646"/>
    </source>
</evidence>
<accession>A0A225E1K7</accession>
<name>A0A225E1K7_9BACT</name>